<name>A0A4Y3VTR2_9ACTN</name>
<dbReference type="EMBL" id="BJND01000107">
    <property type="protein sequence ID" value="GEC10402.1"/>
    <property type="molecule type" value="Genomic_DNA"/>
</dbReference>
<keyword evidence="2" id="KW-1185">Reference proteome</keyword>
<evidence type="ECO:0000313" key="2">
    <source>
        <dbReference type="Proteomes" id="UP000317881"/>
    </source>
</evidence>
<proteinExistence type="predicted"/>
<sequence>MRGGRSGCGAVILIGGPADLGCVVSSAPILPGTLDVLAGGVMSEQFIRRCSLLRLRGGRSACDAVLVGGMNSLAGGA</sequence>
<gene>
    <name evidence="1" type="ORF">SSP24_80570</name>
</gene>
<reference evidence="1 2" key="1">
    <citation type="submission" date="2019-06" db="EMBL/GenBank/DDBJ databases">
        <title>Whole genome shotgun sequence of Streptomyces spinoverrucosus NBRC 14228.</title>
        <authorList>
            <person name="Hosoyama A."/>
            <person name="Uohara A."/>
            <person name="Ohji S."/>
            <person name="Ichikawa N."/>
        </authorList>
    </citation>
    <scope>NUCLEOTIDE SEQUENCE [LARGE SCALE GENOMIC DNA]</scope>
    <source>
        <strain evidence="1 2">NBRC 14228</strain>
    </source>
</reference>
<accession>A0A4Y3VTR2</accession>
<comment type="caution">
    <text evidence="1">The sequence shown here is derived from an EMBL/GenBank/DDBJ whole genome shotgun (WGS) entry which is preliminary data.</text>
</comment>
<dbReference type="Proteomes" id="UP000317881">
    <property type="component" value="Unassembled WGS sequence"/>
</dbReference>
<evidence type="ECO:0000313" key="1">
    <source>
        <dbReference type="EMBL" id="GEC10402.1"/>
    </source>
</evidence>
<dbReference type="AlphaFoldDB" id="A0A4Y3VTR2"/>
<protein>
    <submittedName>
        <fullName evidence="1">Uncharacterized protein</fullName>
    </submittedName>
</protein>
<organism evidence="1 2">
    <name type="scientific">Streptomyces spinoverrucosus</name>
    <dbReference type="NCBI Taxonomy" id="284043"/>
    <lineage>
        <taxon>Bacteria</taxon>
        <taxon>Bacillati</taxon>
        <taxon>Actinomycetota</taxon>
        <taxon>Actinomycetes</taxon>
        <taxon>Kitasatosporales</taxon>
        <taxon>Streptomycetaceae</taxon>
        <taxon>Streptomyces</taxon>
    </lineage>
</organism>